<reference evidence="1 2" key="1">
    <citation type="submission" date="2014-06" db="EMBL/GenBank/DDBJ databases">
        <title>Draft genome sequence of the putrescine producing strain Lactococcus lactis subsp cremoris GE214.</title>
        <authorList>
            <person name="Ladero V."/>
            <person name="Linares D.M."/>
            <person name="del Rio B."/>
            <person name="Mayo B."/>
            <person name="Martin M.C."/>
            <person name="Fernandez M."/>
            <person name="Alvarez M.A."/>
        </authorList>
    </citation>
    <scope>NUCLEOTIDE SEQUENCE [LARGE SCALE GENOMIC DNA]</scope>
    <source>
        <strain evidence="1 2">GE214</strain>
    </source>
</reference>
<sequence>MKKKIWMSLGITALAVVTLSACSTKNSDAAKKAFISDTVALNNSKEYNAQNVKLDVNEFKLHGEDSSEFNKMFSKGTHLNVNLGLDKTNQLAALAGTITLDKKDYNLGVMMSQKGLYLASTDIKSLYNNNKDLIPSEDSDTAMVYGAMIDSLNKEYLLIDSETIDSSAQSVDENWSSTFKDLFKSTEKIKQADLEKEFKKIPNSDFTKDGDKVTLKFSGKDIDLKDLINSISSTSSIPKKQVEQLIKESKNLDISKLSVKFVIDNKAHKMTSTISGSITNTKEKASADLNLSLSSTRSKLKKAIKEPAATDTNTLEEVQNAAIEKIMAQASAAY</sequence>
<evidence type="ECO:0000313" key="1">
    <source>
        <dbReference type="EMBL" id="KEY61165.1"/>
    </source>
</evidence>
<dbReference type="PROSITE" id="PS51257">
    <property type="entry name" value="PROKAR_LIPOPROTEIN"/>
    <property type="match status" value="1"/>
</dbReference>
<evidence type="ECO:0000313" key="2">
    <source>
        <dbReference type="Proteomes" id="UP000028401"/>
    </source>
</evidence>
<protein>
    <recommendedName>
        <fullName evidence="3">Lipoprotein</fullName>
    </recommendedName>
</protein>
<dbReference type="Proteomes" id="UP000028401">
    <property type="component" value="Unassembled WGS sequence"/>
</dbReference>
<name>A0A084A786_LACLC</name>
<dbReference type="EMBL" id="AZSI01000222">
    <property type="protein sequence ID" value="KEY61165.1"/>
    <property type="molecule type" value="Genomic_DNA"/>
</dbReference>
<comment type="caution">
    <text evidence="1">The sequence shown here is derived from an EMBL/GenBank/DDBJ whole genome shotgun (WGS) entry which is preliminary data.</text>
</comment>
<dbReference type="PATRIC" id="fig|1415168.3.peg.2784"/>
<accession>A0A084A786</accession>
<dbReference type="RefSeq" id="WP_011836061.1">
    <property type="nucleotide sequence ID" value="NZ_AZSI01000222.1"/>
</dbReference>
<organism evidence="1 2">
    <name type="scientific">Lactococcus cremoris subsp. cremoris GE214</name>
    <dbReference type="NCBI Taxonomy" id="1415168"/>
    <lineage>
        <taxon>Bacteria</taxon>
        <taxon>Bacillati</taxon>
        <taxon>Bacillota</taxon>
        <taxon>Bacilli</taxon>
        <taxon>Lactobacillales</taxon>
        <taxon>Streptococcaceae</taxon>
        <taxon>Lactococcus</taxon>
        <taxon>Lactococcus cremoris subsp. cremoris</taxon>
    </lineage>
</organism>
<gene>
    <name evidence="1" type="ORF">U725_02729</name>
</gene>
<proteinExistence type="predicted"/>
<evidence type="ECO:0008006" key="3">
    <source>
        <dbReference type="Google" id="ProtNLM"/>
    </source>
</evidence>
<dbReference type="AlphaFoldDB" id="A0A084A786"/>